<proteinExistence type="inferred from homology"/>
<evidence type="ECO:0000256" key="1">
    <source>
        <dbReference type="ARBA" id="ARBA00004141"/>
    </source>
</evidence>
<comment type="caution">
    <text evidence="9">The sequence shown here is derived from an EMBL/GenBank/DDBJ whole genome shotgun (WGS) entry which is preliminary data.</text>
</comment>
<evidence type="ECO:0000313" key="10">
    <source>
        <dbReference type="Proteomes" id="UP000838763"/>
    </source>
</evidence>
<keyword evidence="3 8" id="KW-0812">Transmembrane</keyword>
<feature type="transmembrane region" description="Helical" evidence="8">
    <location>
        <begin position="116"/>
        <end position="136"/>
    </location>
</feature>
<reference evidence="9" key="1">
    <citation type="submission" date="2022-11" db="EMBL/GenBank/DDBJ databases">
        <authorList>
            <person name="Scott C."/>
            <person name="Bruce N."/>
        </authorList>
    </citation>
    <scope>NUCLEOTIDE SEQUENCE</scope>
</reference>
<organism evidence="9 10">
    <name type="scientific">Parascedosporium putredinis</name>
    <dbReference type="NCBI Taxonomy" id="1442378"/>
    <lineage>
        <taxon>Eukaryota</taxon>
        <taxon>Fungi</taxon>
        <taxon>Dikarya</taxon>
        <taxon>Ascomycota</taxon>
        <taxon>Pezizomycotina</taxon>
        <taxon>Sordariomycetes</taxon>
        <taxon>Hypocreomycetidae</taxon>
        <taxon>Microascales</taxon>
        <taxon>Microascaceae</taxon>
        <taxon>Parascedosporium</taxon>
    </lineage>
</organism>
<dbReference type="PRINTS" id="PR00081">
    <property type="entry name" value="GDHRDH"/>
</dbReference>
<dbReference type="PRINTS" id="PR00080">
    <property type="entry name" value="SDRFAMILY"/>
</dbReference>
<dbReference type="PANTHER" id="PTHR48107:SF7">
    <property type="entry name" value="RE15974P"/>
    <property type="match status" value="1"/>
</dbReference>
<dbReference type="Pfam" id="PF04172">
    <property type="entry name" value="LrgB"/>
    <property type="match status" value="1"/>
</dbReference>
<protein>
    <submittedName>
        <fullName evidence="9">Uncharacterized protein</fullName>
    </submittedName>
</protein>
<evidence type="ECO:0000256" key="7">
    <source>
        <dbReference type="ARBA" id="ARBA00023136"/>
    </source>
</evidence>
<evidence type="ECO:0000256" key="2">
    <source>
        <dbReference type="ARBA" id="ARBA00006484"/>
    </source>
</evidence>
<accession>A0A9P1H166</accession>
<keyword evidence="4" id="KW-0521">NADP</keyword>
<dbReference type="GO" id="GO:0016614">
    <property type="term" value="F:oxidoreductase activity, acting on CH-OH group of donors"/>
    <property type="evidence" value="ECO:0007669"/>
    <property type="project" value="UniProtKB-ARBA"/>
</dbReference>
<keyword evidence="10" id="KW-1185">Reference proteome</keyword>
<dbReference type="AlphaFoldDB" id="A0A9P1H166"/>
<dbReference type="Proteomes" id="UP000838763">
    <property type="component" value="Unassembled WGS sequence"/>
</dbReference>
<evidence type="ECO:0000256" key="4">
    <source>
        <dbReference type="ARBA" id="ARBA00022857"/>
    </source>
</evidence>
<evidence type="ECO:0000256" key="8">
    <source>
        <dbReference type="SAM" id="Phobius"/>
    </source>
</evidence>
<evidence type="ECO:0000313" key="9">
    <source>
        <dbReference type="EMBL" id="CAI4213528.1"/>
    </source>
</evidence>
<dbReference type="InterPro" id="IPR036291">
    <property type="entry name" value="NAD(P)-bd_dom_sf"/>
</dbReference>
<dbReference type="Pfam" id="PF13561">
    <property type="entry name" value="adh_short_C2"/>
    <property type="match status" value="1"/>
</dbReference>
<dbReference type="GO" id="GO:0016020">
    <property type="term" value="C:membrane"/>
    <property type="evidence" value="ECO:0007669"/>
    <property type="project" value="UniProtKB-SubCell"/>
</dbReference>
<dbReference type="PANTHER" id="PTHR48107">
    <property type="entry name" value="NADPH-DEPENDENT ALDEHYDE REDUCTASE-LIKE PROTEIN, CHLOROPLASTIC-RELATED"/>
    <property type="match status" value="1"/>
</dbReference>
<feature type="transmembrane region" description="Helical" evidence="8">
    <location>
        <begin position="148"/>
        <end position="170"/>
    </location>
</feature>
<keyword evidence="6" id="KW-0560">Oxidoreductase</keyword>
<name>A0A9P1H166_9PEZI</name>
<dbReference type="EMBL" id="CALLCH030000008">
    <property type="protein sequence ID" value="CAI4213528.1"/>
    <property type="molecule type" value="Genomic_DNA"/>
</dbReference>
<dbReference type="FunFam" id="3.40.50.720:FF:000084">
    <property type="entry name" value="Short-chain dehydrogenase reductase"/>
    <property type="match status" value="1"/>
</dbReference>
<dbReference type="InterPro" id="IPR002347">
    <property type="entry name" value="SDR_fam"/>
</dbReference>
<feature type="transmembrane region" description="Helical" evidence="8">
    <location>
        <begin position="84"/>
        <end position="104"/>
    </location>
</feature>
<keyword evidence="7 8" id="KW-0472">Membrane</keyword>
<dbReference type="InterPro" id="IPR007300">
    <property type="entry name" value="CidB/LrgB"/>
</dbReference>
<feature type="transmembrane region" description="Helical" evidence="8">
    <location>
        <begin position="28"/>
        <end position="54"/>
    </location>
</feature>
<dbReference type="SUPFAM" id="SSF51735">
    <property type="entry name" value="NAD(P)-binding Rossmann-fold domains"/>
    <property type="match status" value="1"/>
</dbReference>
<dbReference type="Gene3D" id="3.40.50.720">
    <property type="entry name" value="NAD(P)-binding Rossmann-like Domain"/>
    <property type="match status" value="1"/>
</dbReference>
<comment type="similarity">
    <text evidence="2">Belongs to the short-chain dehydrogenases/reductases (SDR) family.</text>
</comment>
<gene>
    <name evidence="9" type="ORF">PPNO1_LOCUS3276</name>
</gene>
<evidence type="ECO:0000256" key="3">
    <source>
        <dbReference type="ARBA" id="ARBA00022692"/>
    </source>
</evidence>
<evidence type="ECO:0000256" key="6">
    <source>
        <dbReference type="ARBA" id="ARBA00023002"/>
    </source>
</evidence>
<keyword evidence="5 8" id="KW-1133">Transmembrane helix</keyword>
<sequence length="452" mass="47728">MFGAALDVGIVALALPMHQYRRELKEHFFVILVPSVALAVGSLFAYPAACYAIGIGAERSLSMASRSLTVALAIPAAENLGGDVGAAAAVAVMSGILGVLVGQRMLNWMRVPKEDYITRGITLGANSSAIITALLLQSDPRAAAMSSLSMSLLGTITVSLTSVPPVVAAIKSLVLWAKLKREVLALLRPFPDSFNPNPSLASCILIFIMSLEGKVALVTGGTKNLGAEIARQLAGQGAHLALHYNTPSSKTDGDKLTAELKSSFPASKVALYQGDLTTKEAVDDLFASVKKDFGQVDIVVNTIGKVLKKPITEISEAEYDEMFAVNSKSAFFILQAGAKNVADGGKIITIVTSLLAAFTGFYTSYAGSKAPVEHFTRGVAKELQDRKISVNAIAPGPMDTQSDEAVAYHKSQGMGGRLTEVQDIAPIVKFLCTEGRWITGQTLFANGGYTTR</sequence>
<evidence type="ECO:0000256" key="5">
    <source>
        <dbReference type="ARBA" id="ARBA00022989"/>
    </source>
</evidence>
<dbReference type="OrthoDB" id="47007at2759"/>
<comment type="subcellular location">
    <subcellularLocation>
        <location evidence="1">Membrane</location>
        <topology evidence="1">Multi-pass membrane protein</topology>
    </subcellularLocation>
</comment>
<dbReference type="NCBIfam" id="NF009385">
    <property type="entry name" value="PRK12744.1"/>
    <property type="match status" value="1"/>
</dbReference>